<feature type="transmembrane region" description="Helical" evidence="7">
    <location>
        <begin position="12"/>
        <end position="32"/>
    </location>
</feature>
<feature type="transmembrane region" description="Helical" evidence="7">
    <location>
        <begin position="283"/>
        <end position="307"/>
    </location>
</feature>
<keyword evidence="2" id="KW-0813">Transport</keyword>
<reference evidence="8 9" key="1">
    <citation type="submission" date="2017-08" db="EMBL/GenBank/DDBJ databases">
        <title>Infants hospitalized years apart are colonized by the same room-sourced microbial strains.</title>
        <authorList>
            <person name="Brooks B."/>
            <person name="Olm M.R."/>
            <person name="Firek B.A."/>
            <person name="Baker R."/>
            <person name="Thomas B.C."/>
            <person name="Morowitz M.J."/>
            <person name="Banfield J.F."/>
        </authorList>
    </citation>
    <scope>NUCLEOTIDE SEQUENCE [LARGE SCALE GENOMIC DNA]</scope>
    <source>
        <strain evidence="8">S2_018_000_R3_110</strain>
    </source>
</reference>
<accession>A0A2W5B355</accession>
<dbReference type="Proteomes" id="UP000248614">
    <property type="component" value="Unassembled WGS sequence"/>
</dbReference>
<proteinExistence type="predicted"/>
<dbReference type="Gene3D" id="1.20.1250.20">
    <property type="entry name" value="MFS general substrate transporter like domains"/>
    <property type="match status" value="1"/>
</dbReference>
<feature type="transmembrane region" description="Helical" evidence="7">
    <location>
        <begin position="252"/>
        <end position="271"/>
    </location>
</feature>
<dbReference type="InterPro" id="IPR011701">
    <property type="entry name" value="MFS"/>
</dbReference>
<dbReference type="EMBL" id="QFNF01000037">
    <property type="protein sequence ID" value="PZO75068.1"/>
    <property type="molecule type" value="Genomic_DNA"/>
</dbReference>
<feature type="transmembrane region" description="Helical" evidence="7">
    <location>
        <begin position="389"/>
        <end position="411"/>
    </location>
</feature>
<evidence type="ECO:0000313" key="9">
    <source>
        <dbReference type="Proteomes" id="UP000248614"/>
    </source>
</evidence>
<dbReference type="CDD" id="cd06173">
    <property type="entry name" value="MFS_MefA_like"/>
    <property type="match status" value="1"/>
</dbReference>
<keyword evidence="4 7" id="KW-0812">Transmembrane</keyword>
<keyword evidence="6 7" id="KW-0472">Membrane</keyword>
<evidence type="ECO:0000256" key="5">
    <source>
        <dbReference type="ARBA" id="ARBA00022989"/>
    </source>
</evidence>
<gene>
    <name evidence="8" type="ORF">DI632_12490</name>
</gene>
<evidence type="ECO:0000256" key="1">
    <source>
        <dbReference type="ARBA" id="ARBA00004651"/>
    </source>
</evidence>
<feature type="transmembrane region" description="Helical" evidence="7">
    <location>
        <begin position="77"/>
        <end position="98"/>
    </location>
</feature>
<dbReference type="Pfam" id="PF07690">
    <property type="entry name" value="MFS_1"/>
    <property type="match status" value="1"/>
</dbReference>
<evidence type="ECO:0000256" key="2">
    <source>
        <dbReference type="ARBA" id="ARBA00022448"/>
    </source>
</evidence>
<dbReference type="GO" id="GO:0005886">
    <property type="term" value="C:plasma membrane"/>
    <property type="evidence" value="ECO:0007669"/>
    <property type="project" value="UniProtKB-SubCell"/>
</dbReference>
<feature type="transmembrane region" description="Helical" evidence="7">
    <location>
        <begin position="104"/>
        <end position="124"/>
    </location>
</feature>
<evidence type="ECO:0008006" key="10">
    <source>
        <dbReference type="Google" id="ProtNLM"/>
    </source>
</evidence>
<evidence type="ECO:0000256" key="4">
    <source>
        <dbReference type="ARBA" id="ARBA00022692"/>
    </source>
</evidence>
<feature type="transmembrane region" description="Helical" evidence="7">
    <location>
        <begin position="217"/>
        <end position="240"/>
    </location>
</feature>
<evidence type="ECO:0000256" key="3">
    <source>
        <dbReference type="ARBA" id="ARBA00022475"/>
    </source>
</evidence>
<feature type="transmembrane region" description="Helical" evidence="7">
    <location>
        <begin position="44"/>
        <end position="65"/>
    </location>
</feature>
<feature type="transmembrane region" description="Helical" evidence="7">
    <location>
        <begin position="360"/>
        <end position="383"/>
    </location>
</feature>
<feature type="transmembrane region" description="Helical" evidence="7">
    <location>
        <begin position="167"/>
        <end position="187"/>
    </location>
</feature>
<protein>
    <recommendedName>
        <fullName evidence="10">MFS transporter</fullName>
    </recommendedName>
</protein>
<dbReference type="AlphaFoldDB" id="A0A2W5B355"/>
<comment type="subcellular location">
    <subcellularLocation>
        <location evidence="1">Cell membrane</location>
        <topology evidence="1">Multi-pass membrane protein</topology>
    </subcellularLocation>
</comment>
<comment type="caution">
    <text evidence="8">The sequence shown here is derived from an EMBL/GenBank/DDBJ whole genome shotgun (WGS) entry which is preliminary data.</text>
</comment>
<evidence type="ECO:0000313" key="8">
    <source>
        <dbReference type="EMBL" id="PZO75068.1"/>
    </source>
</evidence>
<dbReference type="PANTHER" id="PTHR43266:SF2">
    <property type="entry name" value="MAJOR FACILITATOR SUPERFAMILY (MFS) PROFILE DOMAIN-CONTAINING PROTEIN"/>
    <property type="match status" value="1"/>
</dbReference>
<feature type="transmembrane region" description="Helical" evidence="7">
    <location>
        <begin position="327"/>
        <end position="348"/>
    </location>
</feature>
<dbReference type="PANTHER" id="PTHR43266">
    <property type="entry name" value="MACROLIDE-EFFLUX PROTEIN"/>
    <property type="match status" value="1"/>
</dbReference>
<dbReference type="SUPFAM" id="SSF103473">
    <property type="entry name" value="MFS general substrate transporter"/>
    <property type="match status" value="1"/>
</dbReference>
<evidence type="ECO:0000256" key="6">
    <source>
        <dbReference type="ARBA" id="ARBA00023136"/>
    </source>
</evidence>
<evidence type="ECO:0000256" key="7">
    <source>
        <dbReference type="SAM" id="Phobius"/>
    </source>
</evidence>
<dbReference type="InterPro" id="IPR036259">
    <property type="entry name" value="MFS_trans_sf"/>
</dbReference>
<keyword evidence="3" id="KW-1003">Cell membrane</keyword>
<name>A0A2W5B355_9SPHN</name>
<dbReference type="GO" id="GO:0022857">
    <property type="term" value="F:transmembrane transporter activity"/>
    <property type="evidence" value="ECO:0007669"/>
    <property type="project" value="InterPro"/>
</dbReference>
<keyword evidence="5 7" id="KW-1133">Transmembrane helix</keyword>
<sequence>MLATRRYGPLFVVQFLGAMNDNLLKFALLFLANFTLYRADPTRAATLATISAGLFILPYFLFSGLAGQMADAWNKAWLIRAVKAAEIAIMALALVGFWFESVPVLLACLFLMGVHSTVFGPVKYSILPQHLHRHELMGGTGLVEAGTFVAILTGQLLGGIIPPWEAGIVAFGVAVLGFLAALAVPAAPSAAPGMRIDPNPFRSTWAVLRAAHGGRGVWLAIVGISWFFSVGAVVLSEFAPLVAGTLDARAEVVTLFLAVFSLSVAAGSLLVNRLLRGEVSARYVPLAAIGLALFLIDLWITSTRFVVVTPGADIAAFLATPGSWHMLADLAGIAISGGVFVVPLYAILQTGSPAEKRSQVIAANNVINAIVTVAMVAVVTAMLAGGSSVAGIFGALGFATLSIAVMSCWLLPGAGFRRVVLHLPGRRRQ</sequence>
<organism evidence="8 9">
    <name type="scientific">Sphingomonas hengshuiensis</name>
    <dbReference type="NCBI Taxonomy" id="1609977"/>
    <lineage>
        <taxon>Bacteria</taxon>
        <taxon>Pseudomonadati</taxon>
        <taxon>Pseudomonadota</taxon>
        <taxon>Alphaproteobacteria</taxon>
        <taxon>Sphingomonadales</taxon>
        <taxon>Sphingomonadaceae</taxon>
        <taxon>Sphingomonas</taxon>
    </lineage>
</organism>